<gene>
    <name evidence="2" type="ORF">CLV32_0225</name>
</gene>
<dbReference type="AlphaFoldDB" id="A0A4R6INU6"/>
<sequence>MKKINTTSSASAALVILSSIFEGPYYIKYSLWICTLISVIIRIVRYERERRMKLVEHGKDICS</sequence>
<keyword evidence="1" id="KW-0472">Membrane</keyword>
<organism evidence="2 3">
    <name type="scientific">Pedobacter duraquae</name>
    <dbReference type="NCBI Taxonomy" id="425511"/>
    <lineage>
        <taxon>Bacteria</taxon>
        <taxon>Pseudomonadati</taxon>
        <taxon>Bacteroidota</taxon>
        <taxon>Sphingobacteriia</taxon>
        <taxon>Sphingobacteriales</taxon>
        <taxon>Sphingobacteriaceae</taxon>
        <taxon>Pedobacter</taxon>
    </lineage>
</organism>
<keyword evidence="1" id="KW-0812">Transmembrane</keyword>
<reference evidence="2 3" key="1">
    <citation type="submission" date="2019-03" db="EMBL/GenBank/DDBJ databases">
        <title>Genomic Encyclopedia of Archaeal and Bacterial Type Strains, Phase II (KMG-II): from individual species to whole genera.</title>
        <authorList>
            <person name="Goeker M."/>
        </authorList>
    </citation>
    <scope>NUCLEOTIDE SEQUENCE [LARGE SCALE GENOMIC DNA]</scope>
    <source>
        <strain evidence="2 3">DSM 19034</strain>
    </source>
</reference>
<feature type="transmembrane region" description="Helical" evidence="1">
    <location>
        <begin position="26"/>
        <end position="44"/>
    </location>
</feature>
<proteinExistence type="predicted"/>
<keyword evidence="3" id="KW-1185">Reference proteome</keyword>
<dbReference type="EMBL" id="SNWM01000001">
    <property type="protein sequence ID" value="TDO23939.1"/>
    <property type="molecule type" value="Genomic_DNA"/>
</dbReference>
<keyword evidence="1" id="KW-1133">Transmembrane helix</keyword>
<evidence type="ECO:0000256" key="1">
    <source>
        <dbReference type="SAM" id="Phobius"/>
    </source>
</evidence>
<name>A0A4R6INU6_9SPHI</name>
<dbReference type="Proteomes" id="UP000295499">
    <property type="component" value="Unassembled WGS sequence"/>
</dbReference>
<evidence type="ECO:0000313" key="3">
    <source>
        <dbReference type="Proteomes" id="UP000295499"/>
    </source>
</evidence>
<accession>A0A4R6INU6</accession>
<comment type="caution">
    <text evidence="2">The sequence shown here is derived from an EMBL/GenBank/DDBJ whole genome shotgun (WGS) entry which is preliminary data.</text>
</comment>
<evidence type="ECO:0000313" key="2">
    <source>
        <dbReference type="EMBL" id="TDO23939.1"/>
    </source>
</evidence>
<protein>
    <submittedName>
        <fullName evidence="2">Uncharacterized protein</fullName>
    </submittedName>
</protein>